<dbReference type="InterPro" id="IPR050367">
    <property type="entry name" value="APC_superfamily"/>
</dbReference>
<comment type="similarity">
    <text evidence="2">Belongs to the amino acid-polyamine-organocation (APC) superfamily. Basic amino acid/polyamine antiporter (APA) (TC 2.A.3.2) family.</text>
</comment>
<feature type="transmembrane region" description="Helical" evidence="9">
    <location>
        <begin position="155"/>
        <end position="176"/>
    </location>
</feature>
<feature type="transmembrane region" description="Helical" evidence="9">
    <location>
        <begin position="334"/>
        <end position="354"/>
    </location>
</feature>
<evidence type="ECO:0000256" key="6">
    <source>
        <dbReference type="ARBA" id="ARBA00022970"/>
    </source>
</evidence>
<evidence type="ECO:0000256" key="4">
    <source>
        <dbReference type="ARBA" id="ARBA00022475"/>
    </source>
</evidence>
<evidence type="ECO:0000256" key="7">
    <source>
        <dbReference type="ARBA" id="ARBA00022989"/>
    </source>
</evidence>
<evidence type="ECO:0000256" key="5">
    <source>
        <dbReference type="ARBA" id="ARBA00022692"/>
    </source>
</evidence>
<keyword evidence="3" id="KW-0813">Transport</keyword>
<dbReference type="NCBIfam" id="TIGR00905">
    <property type="entry name" value="2A0302"/>
    <property type="match status" value="1"/>
</dbReference>
<dbReference type="STRING" id="150033.RV14_GL000933"/>
<dbReference type="GO" id="GO:0006865">
    <property type="term" value="P:amino acid transport"/>
    <property type="evidence" value="ECO:0007669"/>
    <property type="project" value="UniProtKB-KW"/>
</dbReference>
<dbReference type="PANTHER" id="PTHR42770:SF4">
    <property type="entry name" value="ARGININE_ORNITHINE ANTIPORTER-RELATED"/>
    <property type="match status" value="1"/>
</dbReference>
<keyword evidence="8 9" id="KW-0472">Membrane</keyword>
<dbReference type="GO" id="GO:0022857">
    <property type="term" value="F:transmembrane transporter activity"/>
    <property type="evidence" value="ECO:0007669"/>
    <property type="project" value="InterPro"/>
</dbReference>
<evidence type="ECO:0000256" key="9">
    <source>
        <dbReference type="SAM" id="Phobius"/>
    </source>
</evidence>
<dbReference type="OrthoDB" id="9762947at2"/>
<organism evidence="10 11">
    <name type="scientific">Enterococcus ratti</name>
    <dbReference type="NCBI Taxonomy" id="150033"/>
    <lineage>
        <taxon>Bacteria</taxon>
        <taxon>Bacillati</taxon>
        <taxon>Bacillota</taxon>
        <taxon>Bacilli</taxon>
        <taxon>Lactobacillales</taxon>
        <taxon>Enterococcaceae</taxon>
        <taxon>Enterococcus</taxon>
    </lineage>
</organism>
<feature type="transmembrane region" description="Helical" evidence="9">
    <location>
        <begin position="205"/>
        <end position="224"/>
    </location>
</feature>
<feature type="transmembrane region" description="Helical" evidence="9">
    <location>
        <begin position="126"/>
        <end position="143"/>
    </location>
</feature>
<reference evidence="10 11" key="1">
    <citation type="submission" date="2014-12" db="EMBL/GenBank/DDBJ databases">
        <title>Draft genome sequences of 29 type strains of Enterococci.</title>
        <authorList>
            <person name="Zhong Z."/>
            <person name="Sun Z."/>
            <person name="Liu W."/>
            <person name="Zhang W."/>
            <person name="Zhang H."/>
        </authorList>
    </citation>
    <scope>NUCLEOTIDE SEQUENCE [LARGE SCALE GENOMIC DNA]</scope>
    <source>
        <strain evidence="10 11">DSM 15687</strain>
    </source>
</reference>
<gene>
    <name evidence="10" type="ORF">RV14_GL000933</name>
</gene>
<dbReference type="PIRSF" id="PIRSF006060">
    <property type="entry name" value="AA_transporter"/>
    <property type="match status" value="1"/>
</dbReference>
<keyword evidence="7 9" id="KW-1133">Transmembrane helix</keyword>
<comment type="caution">
    <text evidence="10">The sequence shown here is derived from an EMBL/GenBank/DDBJ whole genome shotgun (WGS) entry which is preliminary data.</text>
</comment>
<feature type="transmembrane region" description="Helical" evidence="9">
    <location>
        <begin position="236"/>
        <end position="259"/>
    </location>
</feature>
<sequence>MTQKENKIGLFSLVAIIISAIIGAGIFNLMKEMANTASIGVTIIGWVIAGIGMGSLAFCMENLNNKKPELNSGIFSYAQDGFGDYIGFNSVWGYWVSVIIGNVAFGTLLFSALGYFFPIFGNGQNIPSIIGASIVLWGIHFMLSSGLDKAALLNTLVMIAKLIPIFVFVICIIIFFNKQLFFQDFWGAQNFEGKNEASILEQLKGTMLVTVWVFIGIEGAVVFSERAKKRSDVGKATLLGFVAVTLIYALITVLSYGILSQEKLKVLPNPAMAYVLETVIGKTGAIIVNLGVIVAIFGAWIANTLLAEEVAFQAGKSNLFPAFFKKENKNNMPIHAIIVTNLIVQFLLLSFLVTDEAYSLLSKLSSATILFPYTCVAIYQLKISFLQKEKKLSKNIIVGTLATIYMAWLIYTSGTLYIILTILTLGPGTLLFIYVKKKARQQMFTKYEWIIFIFIILLFLYGVIQLPTILSNL</sequence>
<dbReference type="GO" id="GO:0005886">
    <property type="term" value="C:plasma membrane"/>
    <property type="evidence" value="ECO:0007669"/>
    <property type="project" value="UniProtKB-SubCell"/>
</dbReference>
<feature type="transmembrane region" description="Helical" evidence="9">
    <location>
        <begin position="92"/>
        <end position="120"/>
    </location>
</feature>
<dbReference type="Proteomes" id="UP000182152">
    <property type="component" value="Unassembled WGS sequence"/>
</dbReference>
<evidence type="ECO:0000313" key="10">
    <source>
        <dbReference type="EMBL" id="OJG83699.1"/>
    </source>
</evidence>
<dbReference type="PANTHER" id="PTHR42770">
    <property type="entry name" value="AMINO ACID TRANSPORTER-RELATED"/>
    <property type="match status" value="1"/>
</dbReference>
<keyword evidence="6" id="KW-0029">Amino-acid transport</keyword>
<comment type="subcellular location">
    <subcellularLocation>
        <location evidence="1">Cell membrane</location>
        <topology evidence="1">Multi-pass membrane protein</topology>
    </subcellularLocation>
</comment>
<keyword evidence="5 9" id="KW-0812">Transmembrane</keyword>
<evidence type="ECO:0000256" key="8">
    <source>
        <dbReference type="ARBA" id="ARBA00023136"/>
    </source>
</evidence>
<feature type="transmembrane region" description="Helical" evidence="9">
    <location>
        <begin position="9"/>
        <end position="30"/>
    </location>
</feature>
<evidence type="ECO:0000313" key="11">
    <source>
        <dbReference type="Proteomes" id="UP000182152"/>
    </source>
</evidence>
<dbReference type="InterPro" id="IPR004754">
    <property type="entry name" value="Amino_acid_antiprt"/>
</dbReference>
<dbReference type="Gene3D" id="1.20.1740.10">
    <property type="entry name" value="Amino acid/polyamine transporter I"/>
    <property type="match status" value="1"/>
</dbReference>
<protein>
    <submittedName>
        <fullName evidence="10">Amino acid APC transporter</fullName>
    </submittedName>
</protein>
<dbReference type="InterPro" id="IPR002293">
    <property type="entry name" value="AA/rel_permease1"/>
</dbReference>
<keyword evidence="4" id="KW-1003">Cell membrane</keyword>
<proteinExistence type="inferred from homology"/>
<name>A0A1L8WRR3_9ENTE</name>
<feature type="transmembrane region" description="Helical" evidence="9">
    <location>
        <begin position="392"/>
        <end position="411"/>
    </location>
</feature>
<evidence type="ECO:0000256" key="2">
    <source>
        <dbReference type="ARBA" id="ARBA00008220"/>
    </source>
</evidence>
<feature type="transmembrane region" description="Helical" evidence="9">
    <location>
        <begin position="360"/>
        <end position="380"/>
    </location>
</feature>
<feature type="transmembrane region" description="Helical" evidence="9">
    <location>
        <begin position="36"/>
        <end position="59"/>
    </location>
</feature>
<dbReference type="EMBL" id="JXLB01000002">
    <property type="protein sequence ID" value="OJG83699.1"/>
    <property type="molecule type" value="Genomic_DNA"/>
</dbReference>
<feature type="transmembrane region" description="Helical" evidence="9">
    <location>
        <begin position="447"/>
        <end position="470"/>
    </location>
</feature>
<feature type="transmembrane region" description="Helical" evidence="9">
    <location>
        <begin position="279"/>
        <end position="302"/>
    </location>
</feature>
<dbReference type="RefSeq" id="WP_071854531.1">
    <property type="nucleotide sequence ID" value="NZ_JBCLRY010000006.1"/>
</dbReference>
<keyword evidence="11" id="KW-1185">Reference proteome</keyword>
<evidence type="ECO:0000256" key="1">
    <source>
        <dbReference type="ARBA" id="ARBA00004651"/>
    </source>
</evidence>
<feature type="transmembrane region" description="Helical" evidence="9">
    <location>
        <begin position="417"/>
        <end position="435"/>
    </location>
</feature>
<evidence type="ECO:0000256" key="3">
    <source>
        <dbReference type="ARBA" id="ARBA00022448"/>
    </source>
</evidence>
<dbReference type="Pfam" id="PF13520">
    <property type="entry name" value="AA_permease_2"/>
    <property type="match status" value="1"/>
</dbReference>
<dbReference type="AlphaFoldDB" id="A0A1L8WRR3"/>
<accession>A0A1L8WRR3</accession>